<comment type="caution">
    <text evidence="2">The sequence shown here is derived from an EMBL/GenBank/DDBJ whole genome shotgun (WGS) entry which is preliminary data.</text>
</comment>
<keyword evidence="3" id="KW-1185">Reference proteome</keyword>
<gene>
    <name evidence="2" type="ORF">NSP04_02355</name>
</gene>
<dbReference type="Gene3D" id="3.60.15.10">
    <property type="entry name" value="Ribonuclease Z/Hydroxyacylglutathione hydrolase-like"/>
    <property type="match status" value="1"/>
</dbReference>
<dbReference type="SUPFAM" id="SSF56281">
    <property type="entry name" value="Metallo-hydrolase/oxidoreductase"/>
    <property type="match status" value="1"/>
</dbReference>
<keyword evidence="1" id="KW-0732">Signal</keyword>
<dbReference type="Proteomes" id="UP001165267">
    <property type="component" value="Unassembled WGS sequence"/>
</dbReference>
<feature type="signal peptide" evidence="1">
    <location>
        <begin position="1"/>
        <end position="24"/>
    </location>
</feature>
<sequence length="339" mass="38050">MFVKIRILRHAFVLAALLPFHALAQLDTCWQQHRATVHEWTCAGQSLSARAQPYAFSIVVVESPKALMVIDSGATAAVGESAAAAIRSKFGTKPVWILNSQAKAEHVLGNTAFKDAFAGTLRGDESFSDRLVAGQRTADQMRLHCTSCIERLSQITGSPTVSGTQFLVPDRILKRLSGHLGILQSDWVPWKYRLYQNLEADETLVLRNQELKLWWVASAVQNREVPDLYDGDITERIDFLARLKTQMTSDDTVLTSFGALGPDWIERNLAYFVRVHQAVLYGLEASIGEVEMIEQLSAQTDLFMNPVYVQTDPEASAKSLERHQLNVQRIYRQTQPFVF</sequence>
<evidence type="ECO:0008006" key="4">
    <source>
        <dbReference type="Google" id="ProtNLM"/>
    </source>
</evidence>
<protein>
    <recommendedName>
        <fullName evidence="4">MBL fold metallo-hydrolase</fullName>
    </recommendedName>
</protein>
<evidence type="ECO:0000256" key="1">
    <source>
        <dbReference type="SAM" id="SignalP"/>
    </source>
</evidence>
<evidence type="ECO:0000313" key="2">
    <source>
        <dbReference type="EMBL" id="MCR2745486.1"/>
    </source>
</evidence>
<proteinExistence type="predicted"/>
<reference evidence="2" key="1">
    <citation type="submission" date="2022-07" db="EMBL/GenBank/DDBJ databases">
        <authorList>
            <person name="Xamxidin M."/>
        </authorList>
    </citation>
    <scope>NUCLEOTIDE SEQUENCE</scope>
    <source>
        <strain evidence="2">YS8-69</strain>
    </source>
</reference>
<name>A0ABT1XF10_9BURK</name>
<accession>A0ABT1XF10</accession>
<dbReference type="InterPro" id="IPR036866">
    <property type="entry name" value="RibonucZ/Hydroxyglut_hydro"/>
</dbReference>
<dbReference type="EMBL" id="JANKHG010000014">
    <property type="protein sequence ID" value="MCR2745486.1"/>
    <property type="molecule type" value="Genomic_DNA"/>
</dbReference>
<dbReference type="RefSeq" id="WP_257510739.1">
    <property type="nucleotide sequence ID" value="NZ_JANKHG010000014.1"/>
</dbReference>
<evidence type="ECO:0000313" key="3">
    <source>
        <dbReference type="Proteomes" id="UP001165267"/>
    </source>
</evidence>
<organism evidence="2 3">
    <name type="scientific">Limnobacter parvus</name>
    <dbReference type="NCBI Taxonomy" id="2939690"/>
    <lineage>
        <taxon>Bacteria</taxon>
        <taxon>Pseudomonadati</taxon>
        <taxon>Pseudomonadota</taxon>
        <taxon>Betaproteobacteria</taxon>
        <taxon>Burkholderiales</taxon>
        <taxon>Burkholderiaceae</taxon>
        <taxon>Limnobacter</taxon>
    </lineage>
</organism>
<feature type="chain" id="PRO_5045131082" description="MBL fold metallo-hydrolase" evidence="1">
    <location>
        <begin position="25"/>
        <end position="339"/>
    </location>
</feature>